<evidence type="ECO:0000256" key="1">
    <source>
        <dbReference type="SAM" id="SignalP"/>
    </source>
</evidence>
<proteinExistence type="predicted"/>
<accession>A0A344TGZ4</accession>
<dbReference type="RefSeq" id="WP_114066700.1">
    <property type="nucleotide sequence ID" value="NZ_CP030850.1"/>
</dbReference>
<evidence type="ECO:0000313" key="2">
    <source>
        <dbReference type="EMBL" id="AXE17915.1"/>
    </source>
</evidence>
<sequence length="64" mass="7221">MKKHKAVSIVLILAVMFAIGQFPFHNEAKAGDFVGKKVFLKQDCKTNPDFICHLRGDNVPSYKQ</sequence>
<evidence type="ECO:0000313" key="3">
    <source>
        <dbReference type="Proteomes" id="UP000251993"/>
    </source>
</evidence>
<keyword evidence="1" id="KW-0732">Signal</keyword>
<dbReference type="AlphaFoldDB" id="A0A344TGZ4"/>
<feature type="chain" id="PRO_5016774404" evidence="1">
    <location>
        <begin position="21"/>
        <end position="64"/>
    </location>
</feature>
<protein>
    <submittedName>
        <fullName evidence="2">Uncharacterized protein</fullName>
    </submittedName>
</protein>
<reference evidence="2 3" key="1">
    <citation type="submission" date="2018-07" db="EMBL/GenBank/DDBJ databases">
        <title>Genome sequencing of Runella.</title>
        <authorList>
            <person name="Baek M.-G."/>
            <person name="Yi H."/>
        </authorList>
    </citation>
    <scope>NUCLEOTIDE SEQUENCE [LARGE SCALE GENOMIC DNA]</scope>
    <source>
        <strain evidence="2 3">HYN0085</strain>
    </source>
</reference>
<feature type="signal peptide" evidence="1">
    <location>
        <begin position="1"/>
        <end position="20"/>
    </location>
</feature>
<organism evidence="2 3">
    <name type="scientific">Runella rosea</name>
    <dbReference type="NCBI Taxonomy" id="2259595"/>
    <lineage>
        <taxon>Bacteria</taxon>
        <taxon>Pseudomonadati</taxon>
        <taxon>Bacteroidota</taxon>
        <taxon>Cytophagia</taxon>
        <taxon>Cytophagales</taxon>
        <taxon>Spirosomataceae</taxon>
        <taxon>Runella</taxon>
    </lineage>
</organism>
<dbReference type="Proteomes" id="UP000251993">
    <property type="component" value="Chromosome"/>
</dbReference>
<dbReference type="EMBL" id="CP030850">
    <property type="protein sequence ID" value="AXE17915.1"/>
    <property type="molecule type" value="Genomic_DNA"/>
</dbReference>
<gene>
    <name evidence="2" type="ORF">DR864_09305</name>
</gene>
<name>A0A344TGZ4_9BACT</name>
<dbReference type="KEGG" id="run:DR864_09305"/>
<keyword evidence="3" id="KW-1185">Reference proteome</keyword>